<evidence type="ECO:0000313" key="1">
    <source>
        <dbReference type="EMBL" id="LAB34503.1"/>
    </source>
</evidence>
<organism evidence="1">
    <name type="scientific">Micrurus spixii</name>
    <name type="common">Amazon coral snake</name>
    <dbReference type="NCBI Taxonomy" id="129469"/>
    <lineage>
        <taxon>Eukaryota</taxon>
        <taxon>Metazoa</taxon>
        <taxon>Chordata</taxon>
        <taxon>Craniata</taxon>
        <taxon>Vertebrata</taxon>
        <taxon>Euteleostomi</taxon>
        <taxon>Lepidosauria</taxon>
        <taxon>Squamata</taxon>
        <taxon>Bifurcata</taxon>
        <taxon>Unidentata</taxon>
        <taxon>Episquamata</taxon>
        <taxon>Toxicofera</taxon>
        <taxon>Serpentes</taxon>
        <taxon>Colubroidea</taxon>
        <taxon>Elapidae</taxon>
        <taxon>Elapinae</taxon>
        <taxon>Micrurus</taxon>
    </lineage>
</organism>
<protein>
    <submittedName>
        <fullName evidence="1">Uncharacterized protein</fullName>
    </submittedName>
</protein>
<name>A0A2D4MNY2_9SAUR</name>
<dbReference type="AlphaFoldDB" id="A0A2D4MNY2"/>
<dbReference type="EMBL" id="IACM01105295">
    <property type="protein sequence ID" value="LAB34503.1"/>
    <property type="molecule type" value="Transcribed_RNA"/>
</dbReference>
<reference evidence="1" key="1">
    <citation type="submission" date="2017-07" db="EMBL/GenBank/DDBJ databases">
        <authorList>
            <person name="Mikheyev A."/>
            <person name="Grau M."/>
        </authorList>
    </citation>
    <scope>NUCLEOTIDE SEQUENCE</scope>
    <source>
        <tissue evidence="1">Venom_gland</tissue>
    </source>
</reference>
<reference evidence="1" key="2">
    <citation type="submission" date="2017-11" db="EMBL/GenBank/DDBJ databases">
        <title>Coralsnake Venomics: Analyses of Venom Gland Transcriptomes and Proteomes of Six Brazilian Taxa.</title>
        <authorList>
            <person name="Aird S.D."/>
            <person name="Jorge da Silva N."/>
            <person name="Qiu L."/>
            <person name="Villar-Briones A."/>
            <person name="Aparecida-Saddi V."/>
            <person name="Campos-Telles M.P."/>
            <person name="Grau M."/>
            <person name="Mikheyev A.S."/>
        </authorList>
    </citation>
    <scope>NUCLEOTIDE SEQUENCE</scope>
    <source>
        <tissue evidence="1">Venom_gland</tissue>
    </source>
</reference>
<accession>A0A2D4MNY2</accession>
<proteinExistence type="predicted"/>
<sequence>MNLKRDASTDRLETVLELYMINSVKINSVFPRAISPSPPLLPLMRIYPQWTNLELDVPTASRTNGSSNLTGRTPNPSASPCGGVFQYFVQFCLDLKKKKNHFFLNLSQRIGFFKPQLPVCKVETNSSLLTHPKLLFEITCESHPSADQDFVSRLLT</sequence>